<evidence type="ECO:0000256" key="1">
    <source>
        <dbReference type="SAM" id="MobiDB-lite"/>
    </source>
</evidence>
<protein>
    <submittedName>
        <fullName evidence="2">PaaI family thioesterase</fullName>
        <ecNumber evidence="2">3.1.2.-</ecNumber>
    </submittedName>
</protein>
<evidence type="ECO:0000313" key="3">
    <source>
        <dbReference type="Proteomes" id="UP001551695"/>
    </source>
</evidence>
<keyword evidence="2" id="KW-0378">Hydrolase</keyword>
<keyword evidence="3" id="KW-1185">Reference proteome</keyword>
<dbReference type="InterPro" id="IPR029069">
    <property type="entry name" value="HotDog_dom_sf"/>
</dbReference>
<sequence length="188" mass="20384">MDQETIAVPWSVIPDYRCFGCSPHNEGGLRLVFTAHPDGLQARFRLDRSFESYPGVVHGGLTGVICDEVMGNLIVLARHTPAFTVSQRTRFVTPLLVDREYTCVASLSGSRSDALIQGNAEILDASGALCAGSTATYQPFDFRDVRHQLTLDDDEVALLAHALDPESHDHPGTNRPATNRPATNGALP</sequence>
<dbReference type="GO" id="GO:0016787">
    <property type="term" value="F:hydrolase activity"/>
    <property type="evidence" value="ECO:0007669"/>
    <property type="project" value="UniProtKB-KW"/>
</dbReference>
<dbReference type="SUPFAM" id="SSF54637">
    <property type="entry name" value="Thioesterase/thiol ester dehydrase-isomerase"/>
    <property type="match status" value="1"/>
</dbReference>
<comment type="caution">
    <text evidence="2">The sequence shown here is derived from an EMBL/GenBank/DDBJ whole genome shotgun (WGS) entry which is preliminary data.</text>
</comment>
<proteinExistence type="predicted"/>
<dbReference type="CDD" id="cd03443">
    <property type="entry name" value="PaaI_thioesterase"/>
    <property type="match status" value="1"/>
</dbReference>
<dbReference type="Gene3D" id="3.10.129.10">
    <property type="entry name" value="Hotdog Thioesterase"/>
    <property type="match status" value="1"/>
</dbReference>
<dbReference type="EMBL" id="JBFAKC010000009">
    <property type="protein sequence ID" value="MEV0709984.1"/>
    <property type="molecule type" value="Genomic_DNA"/>
</dbReference>
<accession>A0ABV3FX39</accession>
<evidence type="ECO:0000313" key="2">
    <source>
        <dbReference type="EMBL" id="MEV0709984.1"/>
    </source>
</evidence>
<dbReference type="EC" id="3.1.2.-" evidence="2"/>
<dbReference type="RefSeq" id="WP_357785755.1">
    <property type="nucleotide sequence ID" value="NZ_JBFAKC010000009.1"/>
</dbReference>
<organism evidence="2 3">
    <name type="scientific">Nocardia aurea</name>
    <dbReference type="NCBI Taxonomy" id="2144174"/>
    <lineage>
        <taxon>Bacteria</taxon>
        <taxon>Bacillati</taxon>
        <taxon>Actinomycetota</taxon>
        <taxon>Actinomycetes</taxon>
        <taxon>Mycobacteriales</taxon>
        <taxon>Nocardiaceae</taxon>
        <taxon>Nocardia</taxon>
    </lineage>
</organism>
<feature type="region of interest" description="Disordered" evidence="1">
    <location>
        <begin position="164"/>
        <end position="188"/>
    </location>
</feature>
<name>A0ABV3FX39_9NOCA</name>
<gene>
    <name evidence="2" type="ORF">AB0I48_20680</name>
</gene>
<dbReference type="Proteomes" id="UP001551695">
    <property type="component" value="Unassembled WGS sequence"/>
</dbReference>
<reference evidence="2 3" key="1">
    <citation type="submission" date="2024-06" db="EMBL/GenBank/DDBJ databases">
        <title>The Natural Products Discovery Center: Release of the First 8490 Sequenced Strains for Exploring Actinobacteria Biosynthetic Diversity.</title>
        <authorList>
            <person name="Kalkreuter E."/>
            <person name="Kautsar S.A."/>
            <person name="Yang D."/>
            <person name="Bader C.D."/>
            <person name="Teijaro C.N."/>
            <person name="Fluegel L."/>
            <person name="Davis C.M."/>
            <person name="Simpson J.R."/>
            <person name="Lauterbach L."/>
            <person name="Steele A.D."/>
            <person name="Gui C."/>
            <person name="Meng S."/>
            <person name="Li G."/>
            <person name="Viehrig K."/>
            <person name="Ye F."/>
            <person name="Su P."/>
            <person name="Kiefer A.F."/>
            <person name="Nichols A."/>
            <person name="Cepeda A.J."/>
            <person name="Yan W."/>
            <person name="Fan B."/>
            <person name="Jiang Y."/>
            <person name="Adhikari A."/>
            <person name="Zheng C.-J."/>
            <person name="Schuster L."/>
            <person name="Cowan T.M."/>
            <person name="Smanski M.J."/>
            <person name="Chevrette M.G."/>
            <person name="De Carvalho L.P.S."/>
            <person name="Shen B."/>
        </authorList>
    </citation>
    <scope>NUCLEOTIDE SEQUENCE [LARGE SCALE GENOMIC DNA]</scope>
    <source>
        <strain evidence="2 3">NPDC050403</strain>
    </source>
</reference>